<feature type="region of interest" description="Disordered" evidence="1">
    <location>
        <begin position="1045"/>
        <end position="1065"/>
    </location>
</feature>
<dbReference type="SUPFAM" id="SSF48371">
    <property type="entry name" value="ARM repeat"/>
    <property type="match status" value="1"/>
</dbReference>
<gene>
    <name evidence="2" type="ORF">AU192_18245</name>
</gene>
<protein>
    <submittedName>
        <fullName evidence="2">Uncharacterized protein</fullName>
    </submittedName>
</protein>
<comment type="caution">
    <text evidence="2">The sequence shown here is derived from an EMBL/GenBank/DDBJ whole genome shotgun (WGS) entry which is preliminary data.</text>
</comment>
<evidence type="ECO:0000313" key="2">
    <source>
        <dbReference type="EMBL" id="KUI13236.1"/>
    </source>
</evidence>
<proteinExistence type="predicted"/>
<organism evidence="2 3">
    <name type="scientific">Mycobacterium lehmannii</name>
    <dbReference type="NCBI Taxonomy" id="2048550"/>
    <lineage>
        <taxon>Bacteria</taxon>
        <taxon>Bacillati</taxon>
        <taxon>Actinomycetota</taxon>
        <taxon>Actinomycetes</taxon>
        <taxon>Mycobacteriales</taxon>
        <taxon>Mycobacteriaceae</taxon>
        <taxon>Mycobacterium</taxon>
    </lineage>
</organism>
<dbReference type="InterPro" id="IPR016024">
    <property type="entry name" value="ARM-type_fold"/>
</dbReference>
<sequence>MKDHVWDGALEMGVRNQRVIALAKNHCTHIEFVQSSGQGMAEEATGLPINAREVRCHMARGHLIGSNLEMTVPVFYRENCVGCAEQRPSGVLPTLAGYIAAVDENAVAEREREVARKAALRTEWEARSQRRRGLMARCDDMMATALADIGQLDGDPAGDRQEDDRAPLARLKALAERAAETFTPDVIAHGVDLVERGWASPALLDPLRIVALSRPEFGSQVVRAAMTVMRKAASGPAGRCLADLAEHADIADLDEHVCRSAVALAGSPMRDPFSRRRQGSDPVSLLAVAALVPDRLVSVLRDLLPGPQTHTVLHLPPGAAAPRPHVTQLLMGSAAGAIRILAGTHPSLASGLVDSLVLQLASDEFERFDDHGLREIERALAVMFVLGVGDVSSSMVRAGVRGSGLLGERLLRVLRVTADLVAAKPYWRETGDPVPDATRAGSVTDELFEMAMGRLGGDWGSEAIDDAAELIERLAEERPAAMQEKLAAVLGAVLGLVDRQKASKVSPLTVIDDEPPALKMMTAWSKELSLGRAIGRLGDAVKFVAANDAVAACNAVIDVIADERDGERGADVAWYLLQVLGEIGAAHGTESGVLQAILPVLHTYIVGSEVGTRARAIDTWVAIARRHPLPSTLEDLLPALTADPYVAVIHSVLKAAGTLMWSPDAAVRLLAYAAMIVESISGSEHAKVLKDAISAMLSLSSRLDIDGVCEVAESKGLDAAASLDAYDLRDVLQHNTWGTTVTRSARMASLRLRQAAEPAFADFSHGWGDSDIEVLLACGPGLMSLPAADLTAAALTFGPDSPVAAAEFVEVAWRSGRLADAGAMMSALLEATPDQRAYAGQRSFLEMLASAVRADAAATAGGEWSAHADDASAAATALVDERDSDSIAFVTNAVRATLALRRLLMDAGFVDASRPTESIASRADEFSAAGEALSRAGMRATATGAYLRSVAGLCEVVSHLLRAQAAALNADTEKTSSHGQAAALRCELITADITERLGIDDPIGAPLLELVAAAKNTDPGSPTLPLLTAWARLPLPVTVVAGPEGNRFAGRRSPGETPPEPAEDEAPVAVVLASLDGRLITGPEVLRDQRVYELSVRVQPGEWPQWADRMDGELLSHLTPAEITVPTFSWSRGDHVGDGETYEQSGSVTLRFKVAAGKPAPPLMVRLTWSGKVDGKPRKQTLDVAGHRELRLRPYDETRDRATDYPVFDERLLAEYDRLARAGFDDGQLRAFCRLFTGICRAGLAMTWERKYRRGTRVTEREFHDDLFERLLADPELGGRVERGNPLALGYLDVRHDGITAELKVERKTPVTRESAPKYVGQPTQYAAADGAQLSILAILDMSSKQLPIGTPENYLFALEPRLHGLDNPEAPSLVEVLIVNGNLPTPSSWSRKKTPVRDTPGQESQGL</sequence>
<feature type="region of interest" description="Disordered" evidence="1">
    <location>
        <begin position="1388"/>
        <end position="1408"/>
    </location>
</feature>
<dbReference type="RefSeq" id="WP_064398077.1">
    <property type="nucleotide sequence ID" value="NZ_LQIR01000031.1"/>
</dbReference>
<accession>A0A101A4K9</accession>
<keyword evidence="3" id="KW-1185">Reference proteome</keyword>
<dbReference type="EMBL" id="LQIR01000031">
    <property type="protein sequence ID" value="KUI13236.1"/>
    <property type="molecule type" value="Genomic_DNA"/>
</dbReference>
<evidence type="ECO:0000256" key="1">
    <source>
        <dbReference type="SAM" id="MobiDB-lite"/>
    </source>
</evidence>
<reference evidence="2 3" key="1">
    <citation type="submission" date="2016-01" db="EMBL/GenBank/DDBJ databases">
        <authorList>
            <consortium name="TB Trials Study Group"/>
            <person name="Sutton G."/>
            <person name="Brinkac L."/>
            <person name="Sanka R."/>
            <person name="Adams M."/>
            <person name="Lau E.L."/>
            <person name="Macaden R."/>
            <person name="Grewal H.M.S."/>
        </authorList>
    </citation>
    <scope>NUCLEOTIDE SEQUENCE [LARGE SCALE GENOMIC DNA]</scope>
    <source>
        <strain evidence="2 3">IS-1744</strain>
    </source>
</reference>
<name>A0A101A4K9_9MYCO</name>
<dbReference type="Proteomes" id="UP000053707">
    <property type="component" value="Unassembled WGS sequence"/>
</dbReference>
<evidence type="ECO:0000313" key="3">
    <source>
        <dbReference type="Proteomes" id="UP000053707"/>
    </source>
</evidence>